<dbReference type="InterPro" id="IPR022398">
    <property type="entry name" value="Peptidase_S8_His-AS"/>
</dbReference>
<protein>
    <submittedName>
        <fullName evidence="7">Subtilase family protein</fullName>
    </submittedName>
</protein>
<dbReference type="STRING" id="223786.SAMN05216234_10525"/>
<proteinExistence type="inferred from homology"/>
<evidence type="ECO:0000256" key="2">
    <source>
        <dbReference type="ARBA" id="ARBA00022801"/>
    </source>
</evidence>
<evidence type="ECO:0000259" key="6">
    <source>
        <dbReference type="Pfam" id="PF00082"/>
    </source>
</evidence>
<dbReference type="GO" id="GO:0016020">
    <property type="term" value="C:membrane"/>
    <property type="evidence" value="ECO:0007669"/>
    <property type="project" value="TreeGrafter"/>
</dbReference>
<evidence type="ECO:0000256" key="5">
    <source>
        <dbReference type="SAM" id="SignalP"/>
    </source>
</evidence>
<dbReference type="OrthoDB" id="5368693at2"/>
<dbReference type="Proteomes" id="UP000199227">
    <property type="component" value="Unassembled WGS sequence"/>
</dbReference>
<comment type="caution">
    <text evidence="4">Lacks conserved residue(s) required for the propagation of feature annotation.</text>
</comment>
<dbReference type="PANTHER" id="PTHR42884">
    <property type="entry name" value="PROPROTEIN CONVERTASE SUBTILISIN/KEXIN-RELATED"/>
    <property type="match status" value="1"/>
</dbReference>
<dbReference type="Gene3D" id="3.40.50.200">
    <property type="entry name" value="Peptidase S8/S53 domain"/>
    <property type="match status" value="1"/>
</dbReference>
<dbReference type="CDD" id="cd00306">
    <property type="entry name" value="Peptidases_S8_S53"/>
    <property type="match status" value="1"/>
</dbReference>
<dbReference type="EMBL" id="FOXB01000005">
    <property type="protein sequence ID" value="SFP04948.1"/>
    <property type="molecule type" value="Genomic_DNA"/>
</dbReference>
<evidence type="ECO:0000256" key="4">
    <source>
        <dbReference type="PROSITE-ProRule" id="PRU01240"/>
    </source>
</evidence>
<dbReference type="InterPro" id="IPR015500">
    <property type="entry name" value="Peptidase_S8_subtilisin-rel"/>
</dbReference>
<keyword evidence="2" id="KW-0378">Hydrolase</keyword>
<dbReference type="InterPro" id="IPR036852">
    <property type="entry name" value="Peptidase_S8/S53_dom_sf"/>
</dbReference>
<evidence type="ECO:0000256" key="3">
    <source>
        <dbReference type="ARBA" id="ARBA00022825"/>
    </source>
</evidence>
<dbReference type="PRINTS" id="PR00723">
    <property type="entry name" value="SUBTILISIN"/>
</dbReference>
<reference evidence="7 8" key="1">
    <citation type="submission" date="2016-10" db="EMBL/GenBank/DDBJ databases">
        <authorList>
            <person name="de Groot N.N."/>
        </authorList>
    </citation>
    <scope>NUCLEOTIDE SEQUENCE [LARGE SCALE GENOMIC DNA]</scope>
    <source>
        <strain evidence="7 8">EP1-55-1</strain>
    </source>
</reference>
<keyword evidence="3" id="KW-0720">Serine protease</keyword>
<keyword evidence="8" id="KW-1185">Reference proteome</keyword>
<keyword evidence="5" id="KW-0732">Signal</keyword>
<dbReference type="RefSeq" id="WP_092910957.1">
    <property type="nucleotide sequence ID" value="NZ_FOXB01000005.1"/>
</dbReference>
<keyword evidence="1" id="KW-0645">Protease</keyword>
<dbReference type="PANTHER" id="PTHR42884:SF14">
    <property type="entry name" value="NEUROENDOCRINE CONVERTASE 1"/>
    <property type="match status" value="1"/>
</dbReference>
<organism evidence="7 8">
    <name type="scientific">Hydrogenimonas thermophila</name>
    <dbReference type="NCBI Taxonomy" id="223786"/>
    <lineage>
        <taxon>Bacteria</taxon>
        <taxon>Pseudomonadati</taxon>
        <taxon>Campylobacterota</taxon>
        <taxon>Epsilonproteobacteria</taxon>
        <taxon>Campylobacterales</taxon>
        <taxon>Hydrogenimonadaceae</taxon>
        <taxon>Hydrogenimonas</taxon>
    </lineage>
</organism>
<dbReference type="Pfam" id="PF00082">
    <property type="entry name" value="Peptidase_S8"/>
    <property type="match status" value="1"/>
</dbReference>
<feature type="chain" id="PRO_5011676604" evidence="5">
    <location>
        <begin position="20"/>
        <end position="660"/>
    </location>
</feature>
<dbReference type="InterPro" id="IPR023828">
    <property type="entry name" value="Peptidase_S8_Ser-AS"/>
</dbReference>
<accession>A0A1I5M5M7</accession>
<sequence length="660" mass="73259">MRLFVLSLLTLITTLTLNADPGFFRGGKRIELTPDDSTTVIAPRTVNGSDRGILKSYKGTDGRTYSLNEKLLITFNKDVAKDEGERIVEDNGLSVVKWIGNTLIAKAATPDEALEKIDILLKNEKIKRVDPNLKSEVIQNSVYNDVNITGWVHPFYGINIETIVDDKITGIFPDPANAGHWFAYNDGTDYYTLENEFGSYYVEFQKDIDCDILETWVMGYSGKNVKVGVIEGGIDPYNPDLSFDYTWNVAAPDRRERDLRKDIYSFDHGTEVASVIVAKHNNDFGIAGVAEDADLIAIDGFDGYSEDLLEALDVLDKKKARVVNCSWTTGWITDTVIEKMRDMSLNGADGKGVLFVFSSGNEGVDWKDTSFIATDKPAYEYAGGIHVGAIFGDGKKANYSVYGGGLDFVAPSNFLVTNPNYLNEDYSSIWGSGTSLAAPVVTGVVALMLEANPDLTRNQIVEILAKTAKKVGDYDYQIHPRANVTADNYVNNFHEEPWDIDENLTNYTWNNKTGYGLINAEAAVREAFALRKKLPDEETLNLYDLPLAMIESVSTDTPTQTCEPEVITETVTVTVPADVNETEYQLNQNDIDSLTTGWHLMGVGVDTNISTYSNAKLFWAYKDGKWQVYSPDETLSETIKSSGYDELETVPAKRGVWVLK</sequence>
<evidence type="ECO:0000313" key="7">
    <source>
        <dbReference type="EMBL" id="SFP04948.1"/>
    </source>
</evidence>
<dbReference type="AlphaFoldDB" id="A0A1I5M5M7"/>
<feature type="domain" description="Peptidase S8/S53" evidence="6">
    <location>
        <begin position="222"/>
        <end position="516"/>
    </location>
</feature>
<gene>
    <name evidence="7" type="ORF">SAMN05216234_10525</name>
</gene>
<evidence type="ECO:0000313" key="8">
    <source>
        <dbReference type="Proteomes" id="UP000199227"/>
    </source>
</evidence>
<name>A0A1I5M5M7_9BACT</name>
<dbReference type="PROSITE" id="PS51892">
    <property type="entry name" value="SUBTILASE"/>
    <property type="match status" value="1"/>
</dbReference>
<dbReference type="PROSITE" id="PS00137">
    <property type="entry name" value="SUBTILASE_HIS"/>
    <property type="match status" value="1"/>
</dbReference>
<dbReference type="GO" id="GO:0016485">
    <property type="term" value="P:protein processing"/>
    <property type="evidence" value="ECO:0007669"/>
    <property type="project" value="TreeGrafter"/>
</dbReference>
<dbReference type="PROSITE" id="PS00138">
    <property type="entry name" value="SUBTILASE_SER"/>
    <property type="match status" value="1"/>
</dbReference>
<dbReference type="InterPro" id="IPR000209">
    <property type="entry name" value="Peptidase_S8/S53_dom"/>
</dbReference>
<comment type="similarity">
    <text evidence="4">Belongs to the peptidase S8 family.</text>
</comment>
<feature type="signal peptide" evidence="5">
    <location>
        <begin position="1"/>
        <end position="19"/>
    </location>
</feature>
<evidence type="ECO:0000256" key="1">
    <source>
        <dbReference type="ARBA" id="ARBA00022670"/>
    </source>
</evidence>
<dbReference type="SUPFAM" id="SSF52743">
    <property type="entry name" value="Subtilisin-like"/>
    <property type="match status" value="1"/>
</dbReference>
<dbReference type="GO" id="GO:0004252">
    <property type="term" value="F:serine-type endopeptidase activity"/>
    <property type="evidence" value="ECO:0007669"/>
    <property type="project" value="InterPro"/>
</dbReference>